<gene>
    <name evidence="9" type="ORF">ON006_27120</name>
</gene>
<dbReference type="GO" id="GO:0046872">
    <property type="term" value="F:metal ion binding"/>
    <property type="evidence" value="ECO:0007669"/>
    <property type="project" value="UniProtKB-KW"/>
</dbReference>
<evidence type="ECO:0000256" key="5">
    <source>
        <dbReference type="ARBA" id="ARBA00022741"/>
    </source>
</evidence>
<dbReference type="AlphaFoldDB" id="A0A9E8NAC4"/>
<dbReference type="SUPFAM" id="SSF81301">
    <property type="entry name" value="Nucleotidyltransferase"/>
    <property type="match status" value="1"/>
</dbReference>
<evidence type="ECO:0000256" key="7">
    <source>
        <dbReference type="ARBA" id="ARBA00022842"/>
    </source>
</evidence>
<dbReference type="GO" id="GO:0005524">
    <property type="term" value="F:ATP binding"/>
    <property type="evidence" value="ECO:0007669"/>
    <property type="project" value="UniProtKB-KW"/>
</dbReference>
<dbReference type="EMBL" id="CP112998">
    <property type="protein sequence ID" value="WAC11391.1"/>
    <property type="molecule type" value="Genomic_DNA"/>
</dbReference>
<sequence length="96" mass="10863">MEELARKAAHFFKDKPVKKAYIFGSAARGDQKESSDLDILVDLDYENGADFFTFLDMQDQLTTLLGTAVDLVSSNGLSPYIKPQIDQEKKLIYERV</sequence>
<dbReference type="Proteomes" id="UP001164653">
    <property type="component" value="Chromosome"/>
</dbReference>
<keyword evidence="10" id="KW-1185">Reference proteome</keyword>
<evidence type="ECO:0000256" key="3">
    <source>
        <dbReference type="ARBA" id="ARBA00022695"/>
    </source>
</evidence>
<keyword evidence="3" id="KW-0548">Nucleotidyltransferase</keyword>
<dbReference type="Gene3D" id="3.30.460.10">
    <property type="entry name" value="Beta Polymerase, domain 2"/>
    <property type="match status" value="1"/>
</dbReference>
<organism evidence="9 10">
    <name type="scientific">Dyadobacter pollutisoli</name>
    <dbReference type="NCBI Taxonomy" id="2910158"/>
    <lineage>
        <taxon>Bacteria</taxon>
        <taxon>Pseudomonadati</taxon>
        <taxon>Bacteroidota</taxon>
        <taxon>Cytophagia</taxon>
        <taxon>Cytophagales</taxon>
        <taxon>Spirosomataceae</taxon>
        <taxon>Dyadobacter</taxon>
    </lineage>
</organism>
<dbReference type="GO" id="GO:0016779">
    <property type="term" value="F:nucleotidyltransferase activity"/>
    <property type="evidence" value="ECO:0007669"/>
    <property type="project" value="UniProtKB-KW"/>
</dbReference>
<evidence type="ECO:0000256" key="6">
    <source>
        <dbReference type="ARBA" id="ARBA00022840"/>
    </source>
</evidence>
<keyword evidence="5" id="KW-0547">Nucleotide-binding</keyword>
<dbReference type="InterPro" id="IPR041633">
    <property type="entry name" value="Polbeta"/>
</dbReference>
<dbReference type="InterPro" id="IPR043519">
    <property type="entry name" value="NT_sf"/>
</dbReference>
<evidence type="ECO:0000313" key="9">
    <source>
        <dbReference type="EMBL" id="WAC11391.1"/>
    </source>
</evidence>
<reference evidence="9" key="1">
    <citation type="submission" date="2022-11" db="EMBL/GenBank/DDBJ databases">
        <title>Dyadobacter pollutisoli sp. nov., isolated from plastic dumped soil.</title>
        <authorList>
            <person name="Kim J.M."/>
            <person name="Kim K.R."/>
            <person name="Lee J.K."/>
            <person name="Hao L."/>
            <person name="Jeon C.O."/>
        </authorList>
    </citation>
    <scope>NUCLEOTIDE SEQUENCE</scope>
    <source>
        <strain evidence="9">U1</strain>
    </source>
</reference>
<dbReference type="PANTHER" id="PTHR33571">
    <property type="entry name" value="SSL8005 PROTEIN"/>
    <property type="match status" value="1"/>
</dbReference>
<dbReference type="CDD" id="cd05403">
    <property type="entry name" value="NT_KNTase_like"/>
    <property type="match status" value="1"/>
</dbReference>
<keyword evidence="6" id="KW-0067">ATP-binding</keyword>
<evidence type="ECO:0000256" key="2">
    <source>
        <dbReference type="ARBA" id="ARBA00022679"/>
    </source>
</evidence>
<name>A0A9E8NAC4_9BACT</name>
<evidence type="ECO:0000313" key="10">
    <source>
        <dbReference type="Proteomes" id="UP001164653"/>
    </source>
</evidence>
<proteinExistence type="predicted"/>
<accession>A0A9E8NAC4</accession>
<evidence type="ECO:0000259" key="8">
    <source>
        <dbReference type="Pfam" id="PF18765"/>
    </source>
</evidence>
<dbReference type="Pfam" id="PF18765">
    <property type="entry name" value="Polbeta"/>
    <property type="match status" value="1"/>
</dbReference>
<comment type="cofactor">
    <cofactor evidence="1">
        <name>Mg(2+)</name>
        <dbReference type="ChEBI" id="CHEBI:18420"/>
    </cofactor>
</comment>
<dbReference type="PANTHER" id="PTHR33571:SF14">
    <property type="entry name" value="PROTEIN ADENYLYLTRANSFERASE MJ0435-RELATED"/>
    <property type="match status" value="1"/>
</dbReference>
<keyword evidence="7" id="KW-0460">Magnesium</keyword>
<keyword evidence="4" id="KW-0479">Metal-binding</keyword>
<dbReference type="KEGG" id="dpf:ON006_27120"/>
<dbReference type="NCBIfam" id="NF047752">
    <property type="entry name" value="MntA_antitoxin"/>
    <property type="match status" value="1"/>
</dbReference>
<feature type="domain" description="Polymerase beta nucleotidyltransferase" evidence="8">
    <location>
        <begin position="9"/>
        <end position="95"/>
    </location>
</feature>
<evidence type="ECO:0000256" key="4">
    <source>
        <dbReference type="ARBA" id="ARBA00022723"/>
    </source>
</evidence>
<evidence type="ECO:0000256" key="1">
    <source>
        <dbReference type="ARBA" id="ARBA00001946"/>
    </source>
</evidence>
<protein>
    <submittedName>
        <fullName evidence="9">Nucleotidyltransferase family protein</fullName>
    </submittedName>
</protein>
<dbReference type="InterPro" id="IPR052038">
    <property type="entry name" value="Type-VII_TA_antitoxin"/>
</dbReference>
<dbReference type="RefSeq" id="WP_244821322.1">
    <property type="nucleotide sequence ID" value="NZ_CP112998.1"/>
</dbReference>
<keyword evidence="2" id="KW-0808">Transferase</keyword>